<dbReference type="Proteomes" id="UP000267096">
    <property type="component" value="Unassembled WGS sequence"/>
</dbReference>
<feature type="region of interest" description="Disordered" evidence="1">
    <location>
        <begin position="22"/>
        <end position="75"/>
    </location>
</feature>
<feature type="compositionally biased region" description="Low complexity" evidence="1">
    <location>
        <begin position="54"/>
        <end position="70"/>
    </location>
</feature>
<organism evidence="4">
    <name type="scientific">Anisakis simplex</name>
    <name type="common">Herring worm</name>
    <dbReference type="NCBI Taxonomy" id="6269"/>
    <lineage>
        <taxon>Eukaryota</taxon>
        <taxon>Metazoa</taxon>
        <taxon>Ecdysozoa</taxon>
        <taxon>Nematoda</taxon>
        <taxon>Chromadorea</taxon>
        <taxon>Rhabditida</taxon>
        <taxon>Spirurina</taxon>
        <taxon>Ascaridomorpha</taxon>
        <taxon>Ascaridoidea</taxon>
        <taxon>Anisakidae</taxon>
        <taxon>Anisakis</taxon>
        <taxon>Anisakis simplex complex</taxon>
    </lineage>
</organism>
<proteinExistence type="predicted"/>
<feature type="region of interest" description="Disordered" evidence="1">
    <location>
        <begin position="349"/>
        <end position="387"/>
    </location>
</feature>
<feature type="compositionally biased region" description="Polar residues" evidence="1">
    <location>
        <begin position="34"/>
        <end position="53"/>
    </location>
</feature>
<sequence length="387" mass="41341">MHSDGATKQGILEMFDSFLKPAGSTAMKPEKDSVSTVSNIPTSNIRTSKNPMANSSTNNSSTSLSSPQTSGALKNSFTPIRAINSETLKTDGGHNHDQKPQQQFLMKKVEAIHKPELSHNEVNTPQTGLSGARKPLPIVKPLSESKPGALSKPIPEVDTLFSRTSLHKLGSSRDERILSLDDDDTDGNASIGEGLKLFGGKLGEVKKTTGLVSMAISDKDKLRLDEVPNDPKKSTANVADTVNALKSPALIESATNVKAKESKTPPRKDSDGSSSETTSSSSTTSDSKSQSASPNIIRNPSMSLPPLKSTTSLNTTNLPSIPTKSLNPIASSDPNAFSKRLNAFLKVHSKSEEDSADEVEEEEIEEEINVDELLQSNGEDDNDSISF</sequence>
<feature type="compositionally biased region" description="Low complexity" evidence="1">
    <location>
        <begin position="300"/>
        <end position="320"/>
    </location>
</feature>
<evidence type="ECO:0000313" key="4">
    <source>
        <dbReference type="WBParaSite" id="ASIM_0000231701-mRNA-1"/>
    </source>
</evidence>
<gene>
    <name evidence="2" type="ORF">ASIM_LOCUS2184</name>
</gene>
<dbReference type="EMBL" id="UYRR01002812">
    <property type="protein sequence ID" value="VDK19713.1"/>
    <property type="molecule type" value="Genomic_DNA"/>
</dbReference>
<feature type="compositionally biased region" description="Polar residues" evidence="1">
    <location>
        <begin position="322"/>
        <end position="333"/>
    </location>
</feature>
<evidence type="ECO:0000256" key="1">
    <source>
        <dbReference type="SAM" id="MobiDB-lite"/>
    </source>
</evidence>
<feature type="region of interest" description="Disordered" evidence="1">
    <location>
        <begin position="252"/>
        <end position="333"/>
    </location>
</feature>
<feature type="compositionally biased region" description="Basic and acidic residues" evidence="1">
    <location>
        <begin position="258"/>
        <end position="271"/>
    </location>
</feature>
<reference evidence="4" key="1">
    <citation type="submission" date="2017-02" db="UniProtKB">
        <authorList>
            <consortium name="WormBaseParasite"/>
        </authorList>
    </citation>
    <scope>IDENTIFICATION</scope>
</reference>
<feature type="compositionally biased region" description="Acidic residues" evidence="1">
    <location>
        <begin position="378"/>
        <end position="387"/>
    </location>
</feature>
<accession>A0A0M3J450</accession>
<evidence type="ECO:0000313" key="3">
    <source>
        <dbReference type="Proteomes" id="UP000267096"/>
    </source>
</evidence>
<name>A0A0M3J450_ANISI</name>
<dbReference type="AlphaFoldDB" id="A0A0M3J450"/>
<keyword evidence="3" id="KW-1185">Reference proteome</keyword>
<dbReference type="WBParaSite" id="ASIM_0000231701-mRNA-1">
    <property type="protein sequence ID" value="ASIM_0000231701-mRNA-1"/>
    <property type="gene ID" value="ASIM_0000231701"/>
</dbReference>
<feature type="compositionally biased region" description="Acidic residues" evidence="1">
    <location>
        <begin position="354"/>
        <end position="370"/>
    </location>
</feature>
<reference evidence="2 3" key="2">
    <citation type="submission" date="2018-11" db="EMBL/GenBank/DDBJ databases">
        <authorList>
            <consortium name="Pathogen Informatics"/>
        </authorList>
    </citation>
    <scope>NUCLEOTIDE SEQUENCE [LARGE SCALE GENOMIC DNA]</scope>
</reference>
<evidence type="ECO:0000313" key="2">
    <source>
        <dbReference type="EMBL" id="VDK19713.1"/>
    </source>
</evidence>
<protein>
    <submittedName>
        <fullName evidence="2 4">Uncharacterized protein</fullName>
    </submittedName>
</protein>
<feature type="compositionally biased region" description="Low complexity" evidence="1">
    <location>
        <begin position="272"/>
        <end position="293"/>
    </location>
</feature>